<gene>
    <name evidence="9 13" type="primary">tig</name>
    <name evidence="13" type="ORF">CA13_33080</name>
</gene>
<dbReference type="GO" id="GO:0043022">
    <property type="term" value="F:ribosome binding"/>
    <property type="evidence" value="ECO:0007669"/>
    <property type="project" value="TreeGrafter"/>
</dbReference>
<keyword evidence="9" id="KW-0963">Cytoplasm</keyword>
<dbReference type="InterPro" id="IPR046357">
    <property type="entry name" value="PPIase_dom_sf"/>
</dbReference>
<accession>A0A5C5Z3R5</accession>
<dbReference type="SUPFAM" id="SSF102735">
    <property type="entry name" value="Trigger factor ribosome-binding domain"/>
    <property type="match status" value="1"/>
</dbReference>
<evidence type="ECO:0000256" key="6">
    <source>
        <dbReference type="ARBA" id="ARBA00023186"/>
    </source>
</evidence>
<dbReference type="NCBIfam" id="TIGR00115">
    <property type="entry name" value="tig"/>
    <property type="match status" value="1"/>
</dbReference>
<evidence type="ECO:0000259" key="12">
    <source>
        <dbReference type="Pfam" id="PF05698"/>
    </source>
</evidence>
<evidence type="ECO:0000256" key="9">
    <source>
        <dbReference type="HAMAP-Rule" id="MF_00303"/>
    </source>
</evidence>
<dbReference type="GO" id="GO:0005737">
    <property type="term" value="C:cytoplasm"/>
    <property type="evidence" value="ECO:0007669"/>
    <property type="project" value="UniProtKB-SubCell"/>
</dbReference>
<dbReference type="Gene3D" id="3.30.70.1050">
    <property type="entry name" value="Trigger factor ribosome-binding domain"/>
    <property type="match status" value="1"/>
</dbReference>
<evidence type="ECO:0000256" key="1">
    <source>
        <dbReference type="ARBA" id="ARBA00000971"/>
    </source>
</evidence>
<evidence type="ECO:0000313" key="13">
    <source>
        <dbReference type="EMBL" id="TWT81855.1"/>
    </source>
</evidence>
<dbReference type="Pfam" id="PF05697">
    <property type="entry name" value="Trigger_N"/>
    <property type="match status" value="1"/>
</dbReference>
<comment type="similarity">
    <text evidence="2 9">Belongs to the FKBP-type PPIase family. Tig subfamily.</text>
</comment>
<evidence type="ECO:0000259" key="11">
    <source>
        <dbReference type="Pfam" id="PF05697"/>
    </source>
</evidence>
<keyword evidence="5 9" id="KW-0697">Rotamase</keyword>
<feature type="region of interest" description="Disordered" evidence="10">
    <location>
        <begin position="475"/>
        <end position="499"/>
    </location>
</feature>
<feature type="domain" description="Trigger factor ribosome-binding bacterial" evidence="11">
    <location>
        <begin position="22"/>
        <end position="166"/>
    </location>
</feature>
<organism evidence="13 14">
    <name type="scientific">Novipirellula herctigrandis</name>
    <dbReference type="NCBI Taxonomy" id="2527986"/>
    <lineage>
        <taxon>Bacteria</taxon>
        <taxon>Pseudomonadati</taxon>
        <taxon>Planctomycetota</taxon>
        <taxon>Planctomycetia</taxon>
        <taxon>Pirellulales</taxon>
        <taxon>Pirellulaceae</taxon>
        <taxon>Novipirellula</taxon>
    </lineage>
</organism>
<dbReference type="SUPFAM" id="SSF54534">
    <property type="entry name" value="FKBP-like"/>
    <property type="match status" value="1"/>
</dbReference>
<dbReference type="GO" id="GO:0051083">
    <property type="term" value="P:'de novo' cotranslational protein folding"/>
    <property type="evidence" value="ECO:0007669"/>
    <property type="project" value="TreeGrafter"/>
</dbReference>
<dbReference type="Gene3D" id="1.10.3120.10">
    <property type="entry name" value="Trigger factor, C-terminal domain"/>
    <property type="match status" value="1"/>
</dbReference>
<sequence>MSTSTEPEATQVPEEKKPIQLEAKVESPSACVREVIVTIPHAEVERYLKEAYDEIVPEASVAGFRAGRAPRKLVEKQFKDRVRDQVKGSLLMDSLAQVSEKEDFSAIGEPEFDFESIELPEEEGDFKYQFSVEVRPDFETPTWKELELTKPVEEISDDDVQASLERVLSRYATVEATDEPAELGDKLVVDIQFKGDAKLLSKLEEERITFSSRLSLSDGVIEEFGTLMKDVSEGETRSGKVKIGEGVADEALRGKEIDAEIHVVEVLKSELPKLTESFLEELGDFESEDELRSFVRDSLVRQADYRVQQVLREAVVEKLAGNADFELPESLVQRQTQRELQRKVLELRSSGFDEDNIRRFVNASRQNAKASTEASLREHFILEKIAEEENVDAEAADYDVEIANIAQQSDVPERKIRARLEKSGQMDAVRNQIVERKVIEMIVESAKITEEKVDKPADEANAEFAVYHNVLPTRDENAIPEAKYEDNTPKSAEKEDEKE</sequence>
<evidence type="ECO:0000256" key="4">
    <source>
        <dbReference type="ARBA" id="ARBA00016902"/>
    </source>
</evidence>
<keyword evidence="7 9" id="KW-0413">Isomerase</keyword>
<comment type="domain">
    <text evidence="9">Consists of 3 domains; the N-terminus binds the ribosome, the middle domain has PPIase activity, while the C-terminus has intrinsic chaperone activity on its own.</text>
</comment>
<dbReference type="InterPro" id="IPR027304">
    <property type="entry name" value="Trigger_fact/SurA_dom_sf"/>
</dbReference>
<feature type="domain" description="Trigger factor C-terminal" evidence="12">
    <location>
        <begin position="289"/>
        <end position="444"/>
    </location>
</feature>
<keyword evidence="9" id="KW-0132">Cell division</keyword>
<proteinExistence type="inferred from homology"/>
<comment type="catalytic activity">
    <reaction evidence="1 9">
        <text>[protein]-peptidylproline (omega=180) = [protein]-peptidylproline (omega=0)</text>
        <dbReference type="Rhea" id="RHEA:16237"/>
        <dbReference type="Rhea" id="RHEA-COMP:10747"/>
        <dbReference type="Rhea" id="RHEA-COMP:10748"/>
        <dbReference type="ChEBI" id="CHEBI:83833"/>
        <dbReference type="ChEBI" id="CHEBI:83834"/>
        <dbReference type="EC" id="5.2.1.8"/>
    </reaction>
</comment>
<protein>
    <recommendedName>
        <fullName evidence="4 9">Trigger factor</fullName>
        <shortName evidence="9">TF</shortName>
        <ecNumber evidence="3 9">5.2.1.8</ecNumber>
    </recommendedName>
    <alternativeName>
        <fullName evidence="8 9">PPIase</fullName>
    </alternativeName>
</protein>
<dbReference type="EMBL" id="SJPJ01000001">
    <property type="protein sequence ID" value="TWT81855.1"/>
    <property type="molecule type" value="Genomic_DNA"/>
</dbReference>
<dbReference type="GO" id="GO:0051301">
    <property type="term" value="P:cell division"/>
    <property type="evidence" value="ECO:0007669"/>
    <property type="project" value="UniProtKB-KW"/>
</dbReference>
<comment type="caution">
    <text evidence="13">The sequence shown here is derived from an EMBL/GenBank/DDBJ whole genome shotgun (WGS) entry which is preliminary data.</text>
</comment>
<evidence type="ECO:0000256" key="5">
    <source>
        <dbReference type="ARBA" id="ARBA00023110"/>
    </source>
</evidence>
<reference evidence="13 14" key="1">
    <citation type="submission" date="2019-02" db="EMBL/GenBank/DDBJ databases">
        <title>Deep-cultivation of Planctomycetes and their phenomic and genomic characterization uncovers novel biology.</title>
        <authorList>
            <person name="Wiegand S."/>
            <person name="Jogler M."/>
            <person name="Boedeker C."/>
            <person name="Pinto D."/>
            <person name="Vollmers J."/>
            <person name="Rivas-Marin E."/>
            <person name="Kohn T."/>
            <person name="Peeters S.H."/>
            <person name="Heuer A."/>
            <person name="Rast P."/>
            <person name="Oberbeckmann S."/>
            <person name="Bunk B."/>
            <person name="Jeske O."/>
            <person name="Meyerdierks A."/>
            <person name="Storesund J.E."/>
            <person name="Kallscheuer N."/>
            <person name="Luecker S."/>
            <person name="Lage O.M."/>
            <person name="Pohl T."/>
            <person name="Merkel B.J."/>
            <person name="Hornburger P."/>
            <person name="Mueller R.-W."/>
            <person name="Bruemmer F."/>
            <person name="Labrenz M."/>
            <person name="Spormann A.M."/>
            <person name="Op Den Camp H."/>
            <person name="Overmann J."/>
            <person name="Amann R."/>
            <person name="Jetten M.S.M."/>
            <person name="Mascher T."/>
            <person name="Medema M.H."/>
            <person name="Devos D.P."/>
            <person name="Kaster A.-K."/>
            <person name="Ovreas L."/>
            <person name="Rohde M."/>
            <person name="Galperin M.Y."/>
            <person name="Jogler C."/>
        </authorList>
    </citation>
    <scope>NUCLEOTIDE SEQUENCE [LARGE SCALE GENOMIC DNA]</scope>
    <source>
        <strain evidence="13 14">CA13</strain>
    </source>
</reference>
<evidence type="ECO:0000313" key="14">
    <source>
        <dbReference type="Proteomes" id="UP000315010"/>
    </source>
</evidence>
<dbReference type="EC" id="5.2.1.8" evidence="3 9"/>
<keyword evidence="14" id="KW-1185">Reference proteome</keyword>
<dbReference type="GO" id="GO:0043335">
    <property type="term" value="P:protein unfolding"/>
    <property type="evidence" value="ECO:0007669"/>
    <property type="project" value="TreeGrafter"/>
</dbReference>
<keyword evidence="6 9" id="KW-0143">Chaperone</keyword>
<dbReference type="Gene3D" id="3.10.50.40">
    <property type="match status" value="1"/>
</dbReference>
<dbReference type="Pfam" id="PF05698">
    <property type="entry name" value="Trigger_C"/>
    <property type="match status" value="1"/>
</dbReference>
<feature type="region of interest" description="Disordered" evidence="10">
    <location>
        <begin position="1"/>
        <end position="20"/>
    </location>
</feature>
<evidence type="ECO:0000256" key="2">
    <source>
        <dbReference type="ARBA" id="ARBA00005464"/>
    </source>
</evidence>
<dbReference type="Proteomes" id="UP000315010">
    <property type="component" value="Unassembled WGS sequence"/>
</dbReference>
<dbReference type="RefSeq" id="WP_146398007.1">
    <property type="nucleotide sequence ID" value="NZ_SJPJ01000001.1"/>
</dbReference>
<dbReference type="PANTHER" id="PTHR30560:SF3">
    <property type="entry name" value="TRIGGER FACTOR-LIKE PROTEIN TIG, CHLOROPLASTIC"/>
    <property type="match status" value="1"/>
</dbReference>
<dbReference type="InterPro" id="IPR037041">
    <property type="entry name" value="Trigger_fac_C_sf"/>
</dbReference>
<dbReference type="GO" id="GO:0044183">
    <property type="term" value="F:protein folding chaperone"/>
    <property type="evidence" value="ECO:0007669"/>
    <property type="project" value="TreeGrafter"/>
</dbReference>
<dbReference type="InterPro" id="IPR008881">
    <property type="entry name" value="Trigger_fac_ribosome-bd_bac"/>
</dbReference>
<dbReference type="InterPro" id="IPR036611">
    <property type="entry name" value="Trigger_fac_ribosome-bd_sf"/>
</dbReference>
<evidence type="ECO:0000256" key="8">
    <source>
        <dbReference type="ARBA" id="ARBA00029986"/>
    </source>
</evidence>
<dbReference type="HAMAP" id="MF_00303">
    <property type="entry name" value="Trigger_factor_Tig"/>
    <property type="match status" value="1"/>
</dbReference>
<comment type="function">
    <text evidence="9">Involved in protein export. Acts as a chaperone by maintaining the newly synthesized protein in an open conformation. Functions as a peptidyl-prolyl cis-trans isomerase.</text>
</comment>
<name>A0A5C5Z3R5_9BACT</name>
<keyword evidence="9" id="KW-0131">Cell cycle</keyword>
<evidence type="ECO:0000256" key="7">
    <source>
        <dbReference type="ARBA" id="ARBA00023235"/>
    </source>
</evidence>
<dbReference type="InterPro" id="IPR005215">
    <property type="entry name" value="Trig_fac"/>
</dbReference>
<dbReference type="PIRSF" id="PIRSF003095">
    <property type="entry name" value="Trigger_factor"/>
    <property type="match status" value="1"/>
</dbReference>
<dbReference type="OrthoDB" id="9767721at2"/>
<dbReference type="GO" id="GO:0015031">
    <property type="term" value="P:protein transport"/>
    <property type="evidence" value="ECO:0007669"/>
    <property type="project" value="UniProtKB-UniRule"/>
</dbReference>
<dbReference type="InterPro" id="IPR008880">
    <property type="entry name" value="Trigger_fac_C"/>
</dbReference>
<evidence type="ECO:0000256" key="10">
    <source>
        <dbReference type="SAM" id="MobiDB-lite"/>
    </source>
</evidence>
<dbReference type="SUPFAM" id="SSF109998">
    <property type="entry name" value="Triger factor/SurA peptide-binding domain-like"/>
    <property type="match status" value="1"/>
</dbReference>
<dbReference type="GO" id="GO:0003755">
    <property type="term" value="F:peptidyl-prolyl cis-trans isomerase activity"/>
    <property type="evidence" value="ECO:0007669"/>
    <property type="project" value="UniProtKB-UniRule"/>
</dbReference>
<dbReference type="AlphaFoldDB" id="A0A5C5Z3R5"/>
<comment type="subcellular location">
    <subcellularLocation>
        <location evidence="9">Cytoplasm</location>
    </subcellularLocation>
    <text evidence="9">About half TF is bound to the ribosome near the polypeptide exit tunnel while the other half is free in the cytoplasm.</text>
</comment>
<evidence type="ECO:0000256" key="3">
    <source>
        <dbReference type="ARBA" id="ARBA00013194"/>
    </source>
</evidence>
<dbReference type="PANTHER" id="PTHR30560">
    <property type="entry name" value="TRIGGER FACTOR CHAPERONE AND PEPTIDYL-PROLYL CIS/TRANS ISOMERASE"/>
    <property type="match status" value="1"/>
</dbReference>